<name>A0A915J0K1_ROMCU</name>
<proteinExistence type="predicted"/>
<dbReference type="WBParaSite" id="nRc.2.0.1.t19448-RA">
    <property type="protein sequence ID" value="nRc.2.0.1.t19448-RA"/>
    <property type="gene ID" value="nRc.2.0.1.g19448"/>
</dbReference>
<protein>
    <submittedName>
        <fullName evidence="3">Uncharacterized protein</fullName>
    </submittedName>
</protein>
<keyword evidence="1" id="KW-1133">Transmembrane helix</keyword>
<evidence type="ECO:0000313" key="3">
    <source>
        <dbReference type="WBParaSite" id="nRc.2.0.1.t19448-RA"/>
    </source>
</evidence>
<organism evidence="2 3">
    <name type="scientific">Romanomermis culicivorax</name>
    <name type="common">Nematode worm</name>
    <dbReference type="NCBI Taxonomy" id="13658"/>
    <lineage>
        <taxon>Eukaryota</taxon>
        <taxon>Metazoa</taxon>
        <taxon>Ecdysozoa</taxon>
        <taxon>Nematoda</taxon>
        <taxon>Enoplea</taxon>
        <taxon>Dorylaimia</taxon>
        <taxon>Mermithida</taxon>
        <taxon>Mermithoidea</taxon>
        <taxon>Mermithidae</taxon>
        <taxon>Romanomermis</taxon>
    </lineage>
</organism>
<sequence length="87" mass="9310">MVLVRIFVEAGRMHLACLLALSMVLRCIIASFLLTAIGASGMALLSFSMVAFITRGSPSNGVRGTTYRVAVAENDTRQALQPGRPIE</sequence>
<keyword evidence="2" id="KW-1185">Reference proteome</keyword>
<feature type="transmembrane region" description="Helical" evidence="1">
    <location>
        <begin position="28"/>
        <end position="53"/>
    </location>
</feature>
<accession>A0A915J0K1</accession>
<keyword evidence="1" id="KW-0812">Transmembrane</keyword>
<dbReference type="AlphaFoldDB" id="A0A915J0K1"/>
<dbReference type="Proteomes" id="UP000887565">
    <property type="component" value="Unplaced"/>
</dbReference>
<keyword evidence="1" id="KW-0472">Membrane</keyword>
<evidence type="ECO:0000313" key="2">
    <source>
        <dbReference type="Proteomes" id="UP000887565"/>
    </source>
</evidence>
<reference evidence="3" key="1">
    <citation type="submission" date="2022-11" db="UniProtKB">
        <authorList>
            <consortium name="WormBaseParasite"/>
        </authorList>
    </citation>
    <scope>IDENTIFICATION</scope>
</reference>
<evidence type="ECO:0000256" key="1">
    <source>
        <dbReference type="SAM" id="Phobius"/>
    </source>
</evidence>